<dbReference type="InterPro" id="IPR006047">
    <property type="entry name" value="GH13_cat_dom"/>
</dbReference>
<keyword evidence="2" id="KW-0378">Hydrolase</keyword>
<dbReference type="Gene3D" id="3.20.20.80">
    <property type="entry name" value="Glycosidases"/>
    <property type="match status" value="1"/>
</dbReference>
<dbReference type="GO" id="GO:0047471">
    <property type="term" value="F:maltose alpha-D-glucosyltransferase activity"/>
    <property type="evidence" value="ECO:0007669"/>
    <property type="project" value="UniProtKB-EC"/>
</dbReference>
<dbReference type="InterPro" id="IPR013780">
    <property type="entry name" value="Glyco_hydro_b"/>
</dbReference>
<dbReference type="InterPro" id="IPR017853">
    <property type="entry name" value="GH"/>
</dbReference>
<dbReference type="EC" id="5.4.99.16" evidence="2"/>
<accession>A0A841FRJ2</accession>
<dbReference type="AlphaFoldDB" id="A0A841FRJ2"/>
<sequence length="555" mass="61850">MPESSMTDLWWKNGLVYAVDVKTFLDGDGDGIGDFKGLAAGIDYLAALGVTCLWVLPPFPSPWRDDGYDTSDYLSIDPRLGDLGDFVAFTRAARQNGIRVILDIALNHTSDEHPWFTDARSSRDAKYRDYYVWSDEPPADPPEPVLPGEQTGTYTFDEGSGQYYLHRYHDFMPDLNTNNPAVRAEMYKVLGFWLAVGVSGFRVDSVPFLVEEIADSGGGEDSSHDYLRDLRSFIARRSSDAILVGEANLPLDLLGRYFGEEGAEEMRVMFDFAGCGGIWASLALGEAAPIARQLTARPTPPPVCSYLSFLRHHDELNLDLHYTDEEREAVFASFAPREDQRAYGRGIRRRMTPMLDDDEARVRLAFSLMFSLPGTPTIFYGDEYGLGDNPELPGRLANRPPMQWNALDNGGFSHGRPAELVRPTTPDGHYGYRTRNIAAQLPDPGSRLNWLRRLAANRRECAEIGTGRHRLLDSGDPGILAVRHDQFHSLVVLHNLADEERTAHLGDELDVGCDEVFADRSYEPADTTTGEVPLGPSGFRWLRLHRTGTSTPGID</sequence>
<evidence type="ECO:0000313" key="3">
    <source>
        <dbReference type="Proteomes" id="UP000548476"/>
    </source>
</evidence>
<dbReference type="GO" id="GO:0005975">
    <property type="term" value="P:carbohydrate metabolic process"/>
    <property type="evidence" value="ECO:0007669"/>
    <property type="project" value="InterPro"/>
</dbReference>
<dbReference type="SUPFAM" id="SSF51445">
    <property type="entry name" value="(Trans)glycosidases"/>
    <property type="match status" value="1"/>
</dbReference>
<gene>
    <name evidence="2" type="ORF">HNR73_006731</name>
</gene>
<organism evidence="2 3">
    <name type="scientific">Phytomonospora endophytica</name>
    <dbReference type="NCBI Taxonomy" id="714109"/>
    <lineage>
        <taxon>Bacteria</taxon>
        <taxon>Bacillati</taxon>
        <taxon>Actinomycetota</taxon>
        <taxon>Actinomycetes</taxon>
        <taxon>Micromonosporales</taxon>
        <taxon>Micromonosporaceae</taxon>
        <taxon>Phytomonospora</taxon>
    </lineage>
</organism>
<dbReference type="Pfam" id="PF00128">
    <property type="entry name" value="Alpha-amylase"/>
    <property type="match status" value="2"/>
</dbReference>
<proteinExistence type="predicted"/>
<dbReference type="Proteomes" id="UP000548476">
    <property type="component" value="Unassembled WGS sequence"/>
</dbReference>
<evidence type="ECO:0000313" key="2">
    <source>
        <dbReference type="EMBL" id="MBB6038845.1"/>
    </source>
</evidence>
<comment type="caution">
    <text evidence="2">The sequence shown here is derived from an EMBL/GenBank/DDBJ whole genome shotgun (WGS) entry which is preliminary data.</text>
</comment>
<dbReference type="InterPro" id="IPR045857">
    <property type="entry name" value="O16G_dom_2"/>
</dbReference>
<dbReference type="PANTHER" id="PTHR10357">
    <property type="entry name" value="ALPHA-AMYLASE FAMILY MEMBER"/>
    <property type="match status" value="1"/>
</dbReference>
<dbReference type="EMBL" id="JACHGT010000018">
    <property type="protein sequence ID" value="MBB6038845.1"/>
    <property type="molecule type" value="Genomic_DNA"/>
</dbReference>
<dbReference type="SMART" id="SM00642">
    <property type="entry name" value="Aamy"/>
    <property type="match status" value="1"/>
</dbReference>
<dbReference type="GO" id="GO:0004556">
    <property type="term" value="F:alpha-amylase activity"/>
    <property type="evidence" value="ECO:0007669"/>
    <property type="project" value="UniProtKB-EC"/>
</dbReference>
<dbReference type="RefSeq" id="WP_184791693.1">
    <property type="nucleotide sequence ID" value="NZ_BONT01000060.1"/>
</dbReference>
<reference evidence="2 3" key="1">
    <citation type="submission" date="2020-08" db="EMBL/GenBank/DDBJ databases">
        <title>Genomic Encyclopedia of Type Strains, Phase IV (KMG-IV): sequencing the most valuable type-strain genomes for metagenomic binning, comparative biology and taxonomic classification.</title>
        <authorList>
            <person name="Goeker M."/>
        </authorList>
    </citation>
    <scope>NUCLEOTIDE SEQUENCE [LARGE SCALE GENOMIC DNA]</scope>
    <source>
        <strain evidence="2 3">YIM 65646</strain>
    </source>
</reference>
<dbReference type="GO" id="GO:0016740">
    <property type="term" value="F:transferase activity"/>
    <property type="evidence" value="ECO:0007669"/>
    <property type="project" value="UniProtKB-KW"/>
</dbReference>
<keyword evidence="2" id="KW-0413">Isomerase</keyword>
<feature type="domain" description="Glycosyl hydrolase family 13 catalytic" evidence="1">
    <location>
        <begin position="18"/>
        <end position="416"/>
    </location>
</feature>
<evidence type="ECO:0000259" key="1">
    <source>
        <dbReference type="SMART" id="SM00642"/>
    </source>
</evidence>
<keyword evidence="2" id="KW-0326">Glycosidase</keyword>
<protein>
    <submittedName>
        <fullName evidence="2">Maltose alpha-D-glucosyltransferase/alpha-amylase</fullName>
        <ecNumber evidence="2">3.2.1.1</ecNumber>
        <ecNumber evidence="2">5.4.99.16</ecNumber>
    </submittedName>
</protein>
<dbReference type="Gene3D" id="3.90.400.10">
    <property type="entry name" value="Oligo-1,6-glucosidase, Domain 2"/>
    <property type="match status" value="1"/>
</dbReference>
<name>A0A841FRJ2_9ACTN</name>
<dbReference type="Gene3D" id="2.60.40.1180">
    <property type="entry name" value="Golgi alpha-mannosidase II"/>
    <property type="match status" value="1"/>
</dbReference>
<keyword evidence="3" id="KW-1185">Reference proteome</keyword>
<keyword evidence="2" id="KW-0808">Transferase</keyword>
<dbReference type="PANTHER" id="PTHR10357:SF219">
    <property type="entry name" value="MALTOSE ALPHA-D-GLUCOSYLTRANSFERASE"/>
    <property type="match status" value="1"/>
</dbReference>
<dbReference type="EC" id="3.2.1.1" evidence="2"/>